<dbReference type="InterPro" id="IPR001543">
    <property type="entry name" value="FliN-like_C"/>
</dbReference>
<name>A0ABV6FB51_9BURK</name>
<dbReference type="SUPFAM" id="SSF101801">
    <property type="entry name" value="Surface presentation of antigens (SPOA)"/>
    <property type="match status" value="1"/>
</dbReference>
<keyword evidence="3" id="KW-0966">Cell projection</keyword>
<organism evidence="3 4">
    <name type="scientific">Massilia consociata</name>
    <dbReference type="NCBI Taxonomy" id="760117"/>
    <lineage>
        <taxon>Bacteria</taxon>
        <taxon>Pseudomonadati</taxon>
        <taxon>Pseudomonadota</taxon>
        <taxon>Betaproteobacteria</taxon>
        <taxon>Burkholderiales</taxon>
        <taxon>Oxalobacteraceae</taxon>
        <taxon>Telluria group</taxon>
        <taxon>Massilia</taxon>
    </lineage>
</organism>
<reference evidence="3 4" key="1">
    <citation type="submission" date="2024-09" db="EMBL/GenBank/DDBJ databases">
        <authorList>
            <person name="Sun Q."/>
            <person name="Mori K."/>
        </authorList>
    </citation>
    <scope>NUCLEOTIDE SEQUENCE [LARGE SCALE GENOMIC DNA]</scope>
    <source>
        <strain evidence="3 4">CCM 7792</strain>
    </source>
</reference>
<accession>A0ABV6FB51</accession>
<dbReference type="InterPro" id="IPR036429">
    <property type="entry name" value="SpoA-like_sf"/>
</dbReference>
<dbReference type="EMBL" id="JBHLWP010000003">
    <property type="protein sequence ID" value="MFC0250592.1"/>
    <property type="molecule type" value="Genomic_DNA"/>
</dbReference>
<keyword evidence="4" id="KW-1185">Reference proteome</keyword>
<keyword evidence="3" id="KW-0282">Flagellum</keyword>
<dbReference type="Proteomes" id="UP001589773">
    <property type="component" value="Unassembled WGS sequence"/>
</dbReference>
<protein>
    <submittedName>
        <fullName evidence="3">FliM/FliN family flagellar motor switch protein</fullName>
    </submittedName>
</protein>
<proteinExistence type="predicted"/>
<sequence length="294" mass="31421">MNPQDRPRDDKSSRHGNYQVLDPSLLGRPVHLLPKFARRFAEALGTVMGGPAGRRYWGAHRLAGLAFERAPEEEGLRWLAVAGPLGTAAVAFERGLLLGLLEGRYGRKNAAPSAQRDPATERVTATEERLAATLTAQLVEQLYVRVTEGLAGVGVEAPAAAPLEAPVAASAPGKAGWVIRVTLDATQGEAASQCWIALDHELMAHVLQGLKEERSSVRTQRAAEPLATGLSVKLDGRLASKEMTLAALFELKVGDIIPVSVGRADVLLDESRLFTAAVAEHKGKLCLTSFEDAE</sequence>
<comment type="caution">
    <text evidence="3">The sequence shown here is derived from an EMBL/GenBank/DDBJ whole genome shotgun (WGS) entry which is preliminary data.</text>
</comment>
<dbReference type="RefSeq" id="WP_379677359.1">
    <property type="nucleotide sequence ID" value="NZ_JBHLWP010000003.1"/>
</dbReference>
<gene>
    <name evidence="3" type="ORF">ACFFJK_01705</name>
</gene>
<keyword evidence="3" id="KW-0969">Cilium</keyword>
<dbReference type="Pfam" id="PF01052">
    <property type="entry name" value="FliMN_C"/>
    <property type="match status" value="1"/>
</dbReference>
<feature type="region of interest" description="Disordered" evidence="1">
    <location>
        <begin position="1"/>
        <end position="20"/>
    </location>
</feature>
<evidence type="ECO:0000259" key="2">
    <source>
        <dbReference type="Pfam" id="PF01052"/>
    </source>
</evidence>
<evidence type="ECO:0000313" key="3">
    <source>
        <dbReference type="EMBL" id="MFC0250592.1"/>
    </source>
</evidence>
<evidence type="ECO:0000256" key="1">
    <source>
        <dbReference type="SAM" id="MobiDB-lite"/>
    </source>
</evidence>
<evidence type="ECO:0000313" key="4">
    <source>
        <dbReference type="Proteomes" id="UP001589773"/>
    </source>
</evidence>
<feature type="domain" description="Flagellar motor switch protein FliN-like C-terminal" evidence="2">
    <location>
        <begin position="231"/>
        <end position="287"/>
    </location>
</feature>
<feature type="compositionally biased region" description="Basic and acidic residues" evidence="1">
    <location>
        <begin position="1"/>
        <end position="13"/>
    </location>
</feature>